<name>A0A8D2G918_THEGE</name>
<keyword evidence="2" id="KW-1185">Reference proteome</keyword>
<reference evidence="1" key="2">
    <citation type="submission" date="2025-08" db="UniProtKB">
        <authorList>
            <consortium name="Ensembl"/>
        </authorList>
    </citation>
    <scope>IDENTIFICATION</scope>
</reference>
<evidence type="ECO:0000313" key="2">
    <source>
        <dbReference type="Proteomes" id="UP000694411"/>
    </source>
</evidence>
<accession>A0A8D2G918</accession>
<protein>
    <submittedName>
        <fullName evidence="1">Uncharacterized protein</fullName>
    </submittedName>
</protein>
<dbReference type="Proteomes" id="UP000694411">
    <property type="component" value="Chromosome 2"/>
</dbReference>
<sequence length="93" mass="10683">TEARIERGGTVSWNPVVVWCTKCEQQDPRYSPYTLVRITEAEMRAYHRLVGSCIRLEYVAKKGSVECVSLMSAVAQPTNHPSIWMRSHFLLRT</sequence>
<proteinExistence type="predicted"/>
<reference evidence="1" key="3">
    <citation type="submission" date="2025-09" db="UniProtKB">
        <authorList>
            <consortium name="Ensembl"/>
        </authorList>
    </citation>
    <scope>IDENTIFICATION</scope>
</reference>
<reference evidence="1" key="1">
    <citation type="submission" date="2018-05" db="EMBL/GenBank/DDBJ databases">
        <title>Whole genome of Theropithecus gelada.</title>
        <authorList>
            <person name="Chiou K.L."/>
            <person name="Snyder-Mackler N."/>
        </authorList>
    </citation>
    <scope>NUCLEOTIDE SEQUENCE [LARGE SCALE GENOMIC DNA]</scope>
</reference>
<evidence type="ECO:0000313" key="1">
    <source>
        <dbReference type="Ensembl" id="ENSTGEP00000030667.1"/>
    </source>
</evidence>
<organism evidence="1 2">
    <name type="scientific">Theropithecus gelada</name>
    <name type="common">Gelada baboon</name>
    <dbReference type="NCBI Taxonomy" id="9565"/>
    <lineage>
        <taxon>Eukaryota</taxon>
        <taxon>Metazoa</taxon>
        <taxon>Chordata</taxon>
        <taxon>Craniata</taxon>
        <taxon>Vertebrata</taxon>
        <taxon>Euteleostomi</taxon>
        <taxon>Mammalia</taxon>
        <taxon>Eutheria</taxon>
        <taxon>Euarchontoglires</taxon>
        <taxon>Primates</taxon>
        <taxon>Haplorrhini</taxon>
        <taxon>Catarrhini</taxon>
        <taxon>Cercopithecidae</taxon>
        <taxon>Cercopithecinae</taxon>
        <taxon>Theropithecus</taxon>
    </lineage>
</organism>
<dbReference type="AlphaFoldDB" id="A0A8D2G918"/>
<dbReference type="Ensembl" id="ENSTGET00000036471.1">
    <property type="protein sequence ID" value="ENSTGEP00000030667.1"/>
    <property type="gene ID" value="ENSTGEG00000024595.1"/>
</dbReference>